<comment type="caution">
    <text evidence="1">The sequence shown here is derived from an EMBL/GenBank/DDBJ whole genome shotgun (WGS) entry which is preliminary data.</text>
</comment>
<evidence type="ECO:0000313" key="1">
    <source>
        <dbReference type="EMBL" id="KAK1320707.1"/>
    </source>
</evidence>
<accession>A0AAV9F7Y2</accession>
<dbReference type="EMBL" id="JAUJYO010000003">
    <property type="protein sequence ID" value="KAK1320707.1"/>
    <property type="molecule type" value="Genomic_DNA"/>
</dbReference>
<dbReference type="AlphaFoldDB" id="A0AAV9F7Y2"/>
<reference evidence="1" key="1">
    <citation type="journal article" date="2023" name="Nat. Commun.">
        <title>Diploid and tetraploid genomes of Acorus and the evolution of monocots.</title>
        <authorList>
            <person name="Ma L."/>
            <person name="Liu K.W."/>
            <person name="Li Z."/>
            <person name="Hsiao Y.Y."/>
            <person name="Qi Y."/>
            <person name="Fu T."/>
            <person name="Tang G.D."/>
            <person name="Zhang D."/>
            <person name="Sun W.H."/>
            <person name="Liu D.K."/>
            <person name="Li Y."/>
            <person name="Chen G.Z."/>
            <person name="Liu X.D."/>
            <person name="Liao X.Y."/>
            <person name="Jiang Y.T."/>
            <person name="Yu X."/>
            <person name="Hao Y."/>
            <person name="Huang J."/>
            <person name="Zhao X.W."/>
            <person name="Ke S."/>
            <person name="Chen Y.Y."/>
            <person name="Wu W.L."/>
            <person name="Hsu J.L."/>
            <person name="Lin Y.F."/>
            <person name="Huang M.D."/>
            <person name="Li C.Y."/>
            <person name="Huang L."/>
            <person name="Wang Z.W."/>
            <person name="Zhao X."/>
            <person name="Zhong W.Y."/>
            <person name="Peng D.H."/>
            <person name="Ahmad S."/>
            <person name="Lan S."/>
            <person name="Zhang J.S."/>
            <person name="Tsai W.C."/>
            <person name="Van de Peer Y."/>
            <person name="Liu Z.J."/>
        </authorList>
    </citation>
    <scope>NUCLEOTIDE SEQUENCE</scope>
    <source>
        <strain evidence="1">CP</strain>
    </source>
</reference>
<evidence type="ECO:0000313" key="2">
    <source>
        <dbReference type="Proteomes" id="UP001180020"/>
    </source>
</evidence>
<dbReference type="Proteomes" id="UP001180020">
    <property type="component" value="Unassembled WGS sequence"/>
</dbReference>
<gene>
    <name evidence="1" type="ORF">QJS10_CPA03g01880</name>
</gene>
<protein>
    <submittedName>
        <fullName evidence="1">Uncharacterized protein</fullName>
    </submittedName>
</protein>
<keyword evidence="2" id="KW-1185">Reference proteome</keyword>
<organism evidence="1 2">
    <name type="scientific">Acorus calamus</name>
    <name type="common">Sweet flag</name>
    <dbReference type="NCBI Taxonomy" id="4465"/>
    <lineage>
        <taxon>Eukaryota</taxon>
        <taxon>Viridiplantae</taxon>
        <taxon>Streptophyta</taxon>
        <taxon>Embryophyta</taxon>
        <taxon>Tracheophyta</taxon>
        <taxon>Spermatophyta</taxon>
        <taxon>Magnoliopsida</taxon>
        <taxon>Liliopsida</taxon>
        <taxon>Acoraceae</taxon>
        <taxon>Acorus</taxon>
    </lineage>
</organism>
<name>A0AAV9F7Y2_ACOCL</name>
<proteinExistence type="predicted"/>
<reference evidence="1" key="2">
    <citation type="submission" date="2023-06" db="EMBL/GenBank/DDBJ databases">
        <authorList>
            <person name="Ma L."/>
            <person name="Liu K.-W."/>
            <person name="Li Z."/>
            <person name="Hsiao Y.-Y."/>
            <person name="Qi Y."/>
            <person name="Fu T."/>
            <person name="Tang G."/>
            <person name="Zhang D."/>
            <person name="Sun W.-H."/>
            <person name="Liu D.-K."/>
            <person name="Li Y."/>
            <person name="Chen G.-Z."/>
            <person name="Liu X.-D."/>
            <person name="Liao X.-Y."/>
            <person name="Jiang Y.-T."/>
            <person name="Yu X."/>
            <person name="Hao Y."/>
            <person name="Huang J."/>
            <person name="Zhao X.-W."/>
            <person name="Ke S."/>
            <person name="Chen Y.-Y."/>
            <person name="Wu W.-L."/>
            <person name="Hsu J.-L."/>
            <person name="Lin Y.-F."/>
            <person name="Huang M.-D."/>
            <person name="Li C.-Y."/>
            <person name="Huang L."/>
            <person name="Wang Z.-W."/>
            <person name="Zhao X."/>
            <person name="Zhong W.-Y."/>
            <person name="Peng D.-H."/>
            <person name="Ahmad S."/>
            <person name="Lan S."/>
            <person name="Zhang J.-S."/>
            <person name="Tsai W.-C."/>
            <person name="Van De Peer Y."/>
            <person name="Liu Z.-J."/>
        </authorList>
    </citation>
    <scope>NUCLEOTIDE SEQUENCE</scope>
    <source>
        <strain evidence="1">CP</strain>
        <tissue evidence="1">Leaves</tissue>
    </source>
</reference>
<sequence>MRSDKREMVPVTPWVGWWGHCMSTTSSANWQQMMKNYWFFKRDNDLPPPSADK</sequence>